<protein>
    <submittedName>
        <fullName evidence="4">T9SS type A sorting domain-containing protein</fullName>
    </submittedName>
</protein>
<feature type="chain" id="PRO_5047194865" evidence="2">
    <location>
        <begin position="19"/>
        <end position="602"/>
    </location>
</feature>
<proteinExistence type="predicted"/>
<evidence type="ECO:0000313" key="5">
    <source>
        <dbReference type="Proteomes" id="UP001202717"/>
    </source>
</evidence>
<accession>A0ABY7RWG3</accession>
<feature type="signal peptide" evidence="2">
    <location>
        <begin position="1"/>
        <end position="18"/>
    </location>
</feature>
<dbReference type="RefSeq" id="WP_249996816.1">
    <property type="nucleotide sequence ID" value="NZ_CP116221.1"/>
</dbReference>
<feature type="domain" description="GPI inositol-deacylase PGAP1-like alpha/beta" evidence="3">
    <location>
        <begin position="153"/>
        <end position="223"/>
    </location>
</feature>
<gene>
    <name evidence="4" type="ORF">MUN68_013615</name>
</gene>
<sequence length="602" mass="65124">MIKKYAWILLVLPFLTNAQVVEFESAIVPDLSGYSGVTSFAGLGEYEIYLDTDNGVLDKPIILVDGFDPGDGRTVPGLYSLLDFNGSGGNQNLGDLVRAEGFDVVVLNFPSYLRLSDNTLLNIDDVADTNGDMIIDEIDYPAGSTFIDGGADFMERNAMLLVDLINTLNTDKQGDEELVIIGPSMGGLISRFALNYMENQSLDHETRLWISFDSPHHGANVPLGFQHQFNFLGFGLGDGLNVTALQPIVNGLLKSSAARQLLVDHFESHLVDGSEFEFDAAKLLPEAHPYRGVFETNINALTNSGFPETTRNVSIINGSGIGTPYQSTASTNVTPGFTVLDIQNLEIPTSPLPDTTADININFTPATVDGSQLISKVFVEGFLVFGFITLVDVEVEAQAPIFSDGVDAASGGLFDLGGFTNGLGGDPIIDSFLTSLQIDKFSFIPSVSGMALDSSPDGEINWYHNIDLGDPGTNGDTLNETPFVNWYMPDDNENHVQLTEQNVAFALSEIIPETLSNSAFESENLIKIGQNPIDNELVIITGNPIDQATVVIVDITGKIVYSNTFNSLSGRTVMPLNLDSGLYVMNVVAKNNLKYRTKIIVK</sequence>
<evidence type="ECO:0000259" key="3">
    <source>
        <dbReference type="Pfam" id="PF07819"/>
    </source>
</evidence>
<evidence type="ECO:0000256" key="1">
    <source>
        <dbReference type="ARBA" id="ARBA00022729"/>
    </source>
</evidence>
<dbReference type="Proteomes" id="UP001202717">
    <property type="component" value="Chromosome"/>
</dbReference>
<dbReference type="Gene3D" id="3.40.50.1820">
    <property type="entry name" value="alpha/beta hydrolase"/>
    <property type="match status" value="1"/>
</dbReference>
<dbReference type="NCBIfam" id="TIGR04183">
    <property type="entry name" value="Por_Secre_tail"/>
    <property type="match status" value="1"/>
</dbReference>
<name>A0ABY7RWG3_9FLAO</name>
<dbReference type="InterPro" id="IPR029058">
    <property type="entry name" value="AB_hydrolase_fold"/>
</dbReference>
<evidence type="ECO:0000256" key="2">
    <source>
        <dbReference type="SAM" id="SignalP"/>
    </source>
</evidence>
<keyword evidence="5" id="KW-1185">Reference proteome</keyword>
<keyword evidence="1 2" id="KW-0732">Signal</keyword>
<dbReference type="EMBL" id="CP116221">
    <property type="protein sequence ID" value="WCO01097.1"/>
    <property type="molecule type" value="Genomic_DNA"/>
</dbReference>
<organism evidence="4 5">
    <name type="scientific">Psychroserpens ponticola</name>
    <dbReference type="NCBI Taxonomy" id="2932268"/>
    <lineage>
        <taxon>Bacteria</taxon>
        <taxon>Pseudomonadati</taxon>
        <taxon>Bacteroidota</taxon>
        <taxon>Flavobacteriia</taxon>
        <taxon>Flavobacteriales</taxon>
        <taxon>Flavobacteriaceae</taxon>
        <taxon>Psychroserpens</taxon>
    </lineage>
</organism>
<dbReference type="SUPFAM" id="SSF53474">
    <property type="entry name" value="alpha/beta-Hydrolases"/>
    <property type="match status" value="1"/>
</dbReference>
<evidence type="ECO:0000313" key="4">
    <source>
        <dbReference type="EMBL" id="WCO01097.1"/>
    </source>
</evidence>
<dbReference type="InterPro" id="IPR012908">
    <property type="entry name" value="PGAP1-ab_dom-like"/>
</dbReference>
<reference evidence="4 5" key="1">
    <citation type="submission" date="2023-01" db="EMBL/GenBank/DDBJ databases">
        <title>Psychroserpens ponticola sp. nov., isolated from seawater.</title>
        <authorList>
            <person name="Kristyanto S."/>
            <person name="Jung J."/>
            <person name="Kim J.M."/>
            <person name="Jeon C.O."/>
        </authorList>
    </citation>
    <scope>NUCLEOTIDE SEQUENCE [LARGE SCALE GENOMIC DNA]</scope>
    <source>
        <strain evidence="4 5">MSW6</strain>
    </source>
</reference>
<dbReference type="Pfam" id="PF07819">
    <property type="entry name" value="PGAP1"/>
    <property type="match status" value="1"/>
</dbReference>
<dbReference type="InterPro" id="IPR026444">
    <property type="entry name" value="Secre_tail"/>
</dbReference>